<dbReference type="PANTHER" id="PTHR30605">
    <property type="entry name" value="ANHYDRO-N-ACETYLMURAMIC ACID KINASE"/>
    <property type="match status" value="1"/>
</dbReference>
<feature type="binding site" evidence="2">
    <location>
        <begin position="14"/>
        <end position="21"/>
    </location>
    <ligand>
        <name>ATP</name>
        <dbReference type="ChEBI" id="CHEBI:30616"/>
    </ligand>
</feature>
<keyword evidence="2 3" id="KW-0418">Kinase</keyword>
<evidence type="ECO:0000313" key="4">
    <source>
        <dbReference type="Proteomes" id="UP001597295"/>
    </source>
</evidence>
<keyword evidence="2" id="KW-0547">Nucleotide-binding</keyword>
<dbReference type="Gene3D" id="3.30.420.40">
    <property type="match status" value="2"/>
</dbReference>
<dbReference type="GO" id="GO:0016301">
    <property type="term" value="F:kinase activity"/>
    <property type="evidence" value="ECO:0007669"/>
    <property type="project" value="UniProtKB-KW"/>
</dbReference>
<comment type="pathway">
    <text evidence="2">Amino-sugar metabolism; 1,6-anhydro-N-acetylmuramate degradation.</text>
</comment>
<dbReference type="EMBL" id="JBHUIP010000010">
    <property type="protein sequence ID" value="MFD2263314.1"/>
    <property type="molecule type" value="Genomic_DNA"/>
</dbReference>
<dbReference type="HAMAP" id="MF_01270">
    <property type="entry name" value="AnhMurNAc_kinase"/>
    <property type="match status" value="1"/>
</dbReference>
<name>A0ABW5DQV3_9PROT</name>
<organism evidence="3 4">
    <name type="scientific">Lacibacterium aquatile</name>
    <dbReference type="NCBI Taxonomy" id="1168082"/>
    <lineage>
        <taxon>Bacteria</taxon>
        <taxon>Pseudomonadati</taxon>
        <taxon>Pseudomonadota</taxon>
        <taxon>Alphaproteobacteria</taxon>
        <taxon>Rhodospirillales</taxon>
        <taxon>Rhodospirillaceae</taxon>
    </lineage>
</organism>
<dbReference type="SUPFAM" id="SSF53067">
    <property type="entry name" value="Actin-like ATPase domain"/>
    <property type="match status" value="1"/>
</dbReference>
<comment type="pathway">
    <text evidence="2">Cell wall biogenesis; peptidoglycan recycling.</text>
</comment>
<comment type="similarity">
    <text evidence="2">Belongs to the anhydro-N-acetylmuramic acid kinase family.</text>
</comment>
<accession>A0ABW5DQV3</accession>
<dbReference type="RefSeq" id="WP_379876306.1">
    <property type="nucleotide sequence ID" value="NZ_JBHUIP010000010.1"/>
</dbReference>
<protein>
    <recommendedName>
        <fullName evidence="2">Anhydro-N-acetylmuramic acid kinase</fullName>
        <ecNumber evidence="2">2.7.1.170</ecNumber>
    </recommendedName>
    <alternativeName>
        <fullName evidence="2">AnhMurNAc kinase</fullName>
    </alternativeName>
</protein>
<reference evidence="4" key="1">
    <citation type="journal article" date="2019" name="Int. J. Syst. Evol. Microbiol.">
        <title>The Global Catalogue of Microorganisms (GCM) 10K type strain sequencing project: providing services to taxonomists for standard genome sequencing and annotation.</title>
        <authorList>
            <consortium name="The Broad Institute Genomics Platform"/>
            <consortium name="The Broad Institute Genome Sequencing Center for Infectious Disease"/>
            <person name="Wu L."/>
            <person name="Ma J."/>
        </authorList>
    </citation>
    <scope>NUCLEOTIDE SEQUENCE [LARGE SCALE GENOMIC DNA]</scope>
    <source>
        <strain evidence="4">CGMCC 1.19062</strain>
    </source>
</reference>
<comment type="catalytic activity">
    <reaction evidence="2">
        <text>1,6-anhydro-N-acetyl-beta-muramate + ATP + H2O = N-acetyl-D-muramate 6-phosphate + ADP + H(+)</text>
        <dbReference type="Rhea" id="RHEA:24952"/>
        <dbReference type="ChEBI" id="CHEBI:15377"/>
        <dbReference type="ChEBI" id="CHEBI:15378"/>
        <dbReference type="ChEBI" id="CHEBI:30616"/>
        <dbReference type="ChEBI" id="CHEBI:58690"/>
        <dbReference type="ChEBI" id="CHEBI:58722"/>
        <dbReference type="ChEBI" id="CHEBI:456216"/>
        <dbReference type="EC" id="2.7.1.170"/>
    </reaction>
</comment>
<sequence length="364" mass="37791">MTARRFRALGLISGTSMDGIDAAIIDTDGSRVFGFHGALTHPYPDAVRTELLAVARDPAKAELPLAELEAAVTKANAEAVNALLAASGIALHTIDVVGMHGQTILHRPERRFTRQLGQGDVLSRMLGRDVVAGFRLADVAAGGQGAPFAPLYHAALAADLGRPLAVLNLGGVGNVTYLGTDLITAFDTGPASAMIDDWVGKHLGLAYDADGATAAKGNVNDAALAKLMDNPYFAAPAPKSLDRNDFPITPVEGLGVEDGAATLTCFTAKSVAASLPHLPGAPTRWLVTGGGRLNSTMMRMLREELGVPVDPVEAVGWRGDSLEAECFGFLAVRSLLGQPLSVPTTTGVPQPMTGGVLFRAKDAA</sequence>
<dbReference type="InterPro" id="IPR043129">
    <property type="entry name" value="ATPase_NBD"/>
</dbReference>
<dbReference type="Pfam" id="PF03702">
    <property type="entry name" value="AnmK"/>
    <property type="match status" value="1"/>
</dbReference>
<dbReference type="EC" id="2.7.1.170" evidence="2"/>
<dbReference type="InterPro" id="IPR005338">
    <property type="entry name" value="Anhydro_N_Ac-Mur_kinase"/>
</dbReference>
<dbReference type="PANTHER" id="PTHR30605:SF0">
    <property type="entry name" value="ANHYDRO-N-ACETYLMURAMIC ACID KINASE"/>
    <property type="match status" value="1"/>
</dbReference>
<evidence type="ECO:0000313" key="3">
    <source>
        <dbReference type="EMBL" id="MFD2263314.1"/>
    </source>
</evidence>
<comment type="function">
    <text evidence="2">Catalyzes the specific phosphorylation of 1,6-anhydro-N-acetylmuramic acid (anhMurNAc) with the simultaneous cleavage of the 1,6-anhydro ring, generating MurNAc-6-P. Is required for the utilization of anhMurNAc either imported from the medium or derived from its own cell wall murein, and thus plays a role in cell wall recycling.</text>
</comment>
<evidence type="ECO:0000256" key="1">
    <source>
        <dbReference type="ARBA" id="ARBA00023277"/>
    </source>
</evidence>
<dbReference type="NCBIfam" id="NF007141">
    <property type="entry name" value="PRK09585.1-5"/>
    <property type="match status" value="1"/>
</dbReference>
<proteinExistence type="inferred from homology"/>
<keyword evidence="1 2" id="KW-0119">Carbohydrate metabolism</keyword>
<dbReference type="Proteomes" id="UP001597295">
    <property type="component" value="Unassembled WGS sequence"/>
</dbReference>
<comment type="caution">
    <text evidence="3">The sequence shown here is derived from an EMBL/GenBank/DDBJ whole genome shotgun (WGS) entry which is preliminary data.</text>
</comment>
<gene>
    <name evidence="2" type="primary">anmK</name>
    <name evidence="3" type="ORF">ACFSM5_10480</name>
</gene>
<keyword evidence="2" id="KW-0067">ATP-binding</keyword>
<evidence type="ECO:0000256" key="2">
    <source>
        <dbReference type="HAMAP-Rule" id="MF_01270"/>
    </source>
</evidence>
<keyword evidence="2 3" id="KW-0808">Transferase</keyword>
<keyword evidence="4" id="KW-1185">Reference proteome</keyword>